<accession>A0ABU9TA24</accession>
<keyword evidence="2 6" id="KW-0808">Transferase</keyword>
<dbReference type="InterPro" id="IPR043129">
    <property type="entry name" value="ATPase_NBD"/>
</dbReference>
<evidence type="ECO:0000313" key="7">
    <source>
        <dbReference type="Proteomes" id="UP001477870"/>
    </source>
</evidence>
<evidence type="ECO:0000259" key="4">
    <source>
        <dbReference type="Pfam" id="PF00370"/>
    </source>
</evidence>
<dbReference type="EMBL" id="JBBMQO010000009">
    <property type="protein sequence ID" value="MEM5502981.1"/>
    <property type="molecule type" value="Genomic_DNA"/>
</dbReference>
<dbReference type="SUPFAM" id="SSF53067">
    <property type="entry name" value="Actin-like ATPase domain"/>
    <property type="match status" value="1"/>
</dbReference>
<evidence type="ECO:0000313" key="6">
    <source>
        <dbReference type="EMBL" id="MEM5502981.1"/>
    </source>
</evidence>
<dbReference type="InterPro" id="IPR018484">
    <property type="entry name" value="FGGY_N"/>
</dbReference>
<dbReference type="CDD" id="cd07772">
    <property type="entry name" value="ASKHA_NBD_FGGY_NaCK-like"/>
    <property type="match status" value="1"/>
</dbReference>
<dbReference type="GO" id="GO:0016301">
    <property type="term" value="F:kinase activity"/>
    <property type="evidence" value="ECO:0007669"/>
    <property type="project" value="UniProtKB-KW"/>
</dbReference>
<protein>
    <submittedName>
        <fullName evidence="6">FGGY-family carbohydrate kinase</fullName>
        <ecNumber evidence="6">2.7.1.-</ecNumber>
    </submittedName>
</protein>
<name>A0ABU9TA24_9HYPH</name>
<dbReference type="InterPro" id="IPR050406">
    <property type="entry name" value="FGGY_Carb_Kinase"/>
</dbReference>
<keyword evidence="3 6" id="KW-0418">Kinase</keyword>
<dbReference type="Proteomes" id="UP001477870">
    <property type="component" value="Unassembled WGS sequence"/>
</dbReference>
<feature type="domain" description="Carbohydrate kinase FGGY N-terminal" evidence="4">
    <location>
        <begin position="5"/>
        <end position="239"/>
    </location>
</feature>
<dbReference type="Pfam" id="PF21546">
    <property type="entry name" value="FGGY_C_2"/>
    <property type="match status" value="1"/>
</dbReference>
<evidence type="ECO:0000256" key="2">
    <source>
        <dbReference type="ARBA" id="ARBA00022679"/>
    </source>
</evidence>
<comment type="similarity">
    <text evidence="1">Belongs to the FGGY kinase family.</text>
</comment>
<comment type="caution">
    <text evidence="6">The sequence shown here is derived from an EMBL/GenBank/DDBJ whole genome shotgun (WGS) entry which is preliminary data.</text>
</comment>
<reference evidence="6 7" key="1">
    <citation type="submission" date="2024-03" db="EMBL/GenBank/DDBJ databases">
        <title>Community enrichment and isolation of bacterial strains for fucoidan degradation.</title>
        <authorList>
            <person name="Sichert A."/>
        </authorList>
    </citation>
    <scope>NUCLEOTIDE SEQUENCE [LARGE SCALE GENOMIC DNA]</scope>
    <source>
        <strain evidence="6 7">AS62</strain>
    </source>
</reference>
<sequence length="469" mass="50900">MTNFIAVIDIGKTNAKVAIVDKENWSEIAVRTTPNSVLNKAPYPHFDIEGLWKFIVQSLHALNDSHPISAISITTHGASAVLLDNDGQLALPMLDYEHDGPVATKPTYQKIRPDFEETGSPELPLGLNLGAQLFWQQTLFAKEFSQVQSIVTYPQYWAFRLTGVLATEVTSLGCHTDLWNPWENKLSSLCTLTGWGKLLAPIRKANDILGTITPKIASETGISANVPVYCGIHDSNASLYPNLRQRKGPFSVVSSGTWVICMAIEGNNIKPDPARDTLVNVSAFGDAVPSARFMGGREYDLLLQGQTADCSNNDIATVLEKKIYLLPAAENRSGPFQGYGQKWLGDEPADGVRYAAISFYLAMMTSVCLNLIGAQGPIIVEGPFSRNRPFLDMLSAATQGPVIAASKSATGTSIGAAMLSADDSAIAKLNSAKSEQEIDCTQSNHLNSYADSWHEAVRNMKRKPSSTFT</sequence>
<proteinExistence type="inferred from homology"/>
<dbReference type="Pfam" id="PF00370">
    <property type="entry name" value="FGGY_N"/>
    <property type="match status" value="1"/>
</dbReference>
<evidence type="ECO:0000256" key="3">
    <source>
        <dbReference type="ARBA" id="ARBA00022777"/>
    </source>
</evidence>
<dbReference type="Gene3D" id="3.30.420.40">
    <property type="match status" value="2"/>
</dbReference>
<dbReference type="PANTHER" id="PTHR43095:SF5">
    <property type="entry name" value="XYLULOSE KINASE"/>
    <property type="match status" value="1"/>
</dbReference>
<gene>
    <name evidence="6" type="ORF">WNY59_15435</name>
</gene>
<dbReference type="InterPro" id="IPR049382">
    <property type="entry name" value="FGGY_C_2"/>
</dbReference>
<dbReference type="EC" id="2.7.1.-" evidence="6"/>
<evidence type="ECO:0000256" key="1">
    <source>
        <dbReference type="ARBA" id="ARBA00009156"/>
    </source>
</evidence>
<organism evidence="6 7">
    <name type="scientific">Ahrensia kielensis</name>
    <dbReference type="NCBI Taxonomy" id="76980"/>
    <lineage>
        <taxon>Bacteria</taxon>
        <taxon>Pseudomonadati</taxon>
        <taxon>Pseudomonadota</taxon>
        <taxon>Alphaproteobacteria</taxon>
        <taxon>Hyphomicrobiales</taxon>
        <taxon>Ahrensiaceae</taxon>
        <taxon>Ahrensia</taxon>
    </lineage>
</organism>
<keyword evidence="7" id="KW-1185">Reference proteome</keyword>
<dbReference type="PANTHER" id="PTHR43095">
    <property type="entry name" value="SUGAR KINASE"/>
    <property type="match status" value="1"/>
</dbReference>
<evidence type="ECO:0000259" key="5">
    <source>
        <dbReference type="Pfam" id="PF21546"/>
    </source>
</evidence>
<feature type="domain" description="Carbohydrate kinase FGGY C-terminal" evidence="5">
    <location>
        <begin position="248"/>
        <end position="421"/>
    </location>
</feature>